<name>A0ABU1FB85_9RHOB</name>
<protein>
    <submittedName>
        <fullName evidence="2">Uncharacterized protein</fullName>
    </submittedName>
</protein>
<organism evidence="2 3">
    <name type="scientific">Ruixingdingia sedimenti</name>
    <dbReference type="NCBI Taxonomy" id="3073604"/>
    <lineage>
        <taxon>Bacteria</taxon>
        <taxon>Pseudomonadati</taxon>
        <taxon>Pseudomonadota</taxon>
        <taxon>Alphaproteobacteria</taxon>
        <taxon>Rhodobacterales</taxon>
        <taxon>Paracoccaceae</taxon>
        <taxon>Ruixingdingia</taxon>
    </lineage>
</organism>
<accession>A0ABU1FB85</accession>
<dbReference type="RefSeq" id="WP_310458328.1">
    <property type="nucleotide sequence ID" value="NZ_JAVKPH010000022.1"/>
</dbReference>
<evidence type="ECO:0000256" key="1">
    <source>
        <dbReference type="SAM" id="MobiDB-lite"/>
    </source>
</evidence>
<evidence type="ECO:0000313" key="2">
    <source>
        <dbReference type="EMBL" id="MDR5654154.1"/>
    </source>
</evidence>
<feature type="region of interest" description="Disordered" evidence="1">
    <location>
        <begin position="1"/>
        <end position="87"/>
    </location>
</feature>
<reference evidence="2 3" key="1">
    <citation type="submission" date="2023-09" db="EMBL/GenBank/DDBJ databases">
        <title>Xinfangfangia sedmenti sp. nov., isolated the sedment.</title>
        <authorList>
            <person name="Xu L."/>
        </authorList>
    </citation>
    <scope>NUCLEOTIDE SEQUENCE [LARGE SCALE GENOMIC DNA]</scope>
    <source>
        <strain evidence="2 3">LG-4</strain>
    </source>
</reference>
<dbReference type="Proteomes" id="UP001247754">
    <property type="component" value="Unassembled WGS sequence"/>
</dbReference>
<gene>
    <name evidence="2" type="ORF">RGD00_16185</name>
</gene>
<sequence>MAQASSKKYGPGQQDSGKGDGTGGMGPLDPGPLPEVLSNRDAARHSEQRGLDSAHVRAERQDDRQTGGARPAEDLADTRPEKGKDTP</sequence>
<dbReference type="EMBL" id="JAVKPH010000022">
    <property type="protein sequence ID" value="MDR5654154.1"/>
    <property type="molecule type" value="Genomic_DNA"/>
</dbReference>
<feature type="compositionally biased region" description="Basic and acidic residues" evidence="1">
    <location>
        <begin position="41"/>
        <end position="87"/>
    </location>
</feature>
<proteinExistence type="predicted"/>
<evidence type="ECO:0000313" key="3">
    <source>
        <dbReference type="Proteomes" id="UP001247754"/>
    </source>
</evidence>
<keyword evidence="3" id="KW-1185">Reference proteome</keyword>
<comment type="caution">
    <text evidence="2">The sequence shown here is derived from an EMBL/GenBank/DDBJ whole genome shotgun (WGS) entry which is preliminary data.</text>
</comment>